<dbReference type="InterPro" id="IPR047575">
    <property type="entry name" value="Sm"/>
</dbReference>
<name>A0A9P0NNX3_APHGO</name>
<reference evidence="2" key="2">
    <citation type="submission" date="2022-10" db="EMBL/GenBank/DDBJ databases">
        <authorList>
            <consortium name="ENA_rothamsted_submissions"/>
            <consortium name="culmorum"/>
            <person name="King R."/>
        </authorList>
    </citation>
    <scope>NUCLEOTIDE SEQUENCE</scope>
</reference>
<accession>A0A9P0NNX3</accession>
<feature type="domain" description="Sm" evidence="1">
    <location>
        <begin position="1"/>
        <end position="80"/>
    </location>
</feature>
<dbReference type="InterPro" id="IPR001163">
    <property type="entry name" value="Sm_dom_euk/arc"/>
</dbReference>
<dbReference type="SUPFAM" id="SSF50182">
    <property type="entry name" value="Sm-like ribonucleoproteins"/>
    <property type="match status" value="1"/>
</dbReference>
<proteinExistence type="predicted"/>
<evidence type="ECO:0000313" key="2">
    <source>
        <dbReference type="EMBL" id="CAH1732058.1"/>
    </source>
</evidence>
<dbReference type="EMBL" id="OU899036">
    <property type="protein sequence ID" value="CAH1732058.1"/>
    <property type="molecule type" value="Genomic_DNA"/>
</dbReference>
<protein>
    <recommendedName>
        <fullName evidence="1">Sm domain-containing protein</fullName>
    </recommendedName>
</protein>
<dbReference type="AlphaFoldDB" id="A0A9P0NNX3"/>
<dbReference type="Gene3D" id="2.30.30.100">
    <property type="match status" value="1"/>
</dbReference>
<evidence type="ECO:0000259" key="1">
    <source>
        <dbReference type="PROSITE" id="PS52002"/>
    </source>
</evidence>
<organism evidence="2 3">
    <name type="scientific">Aphis gossypii</name>
    <name type="common">Cotton aphid</name>
    <dbReference type="NCBI Taxonomy" id="80765"/>
    <lineage>
        <taxon>Eukaryota</taxon>
        <taxon>Metazoa</taxon>
        <taxon>Ecdysozoa</taxon>
        <taxon>Arthropoda</taxon>
        <taxon>Hexapoda</taxon>
        <taxon>Insecta</taxon>
        <taxon>Pterygota</taxon>
        <taxon>Neoptera</taxon>
        <taxon>Paraneoptera</taxon>
        <taxon>Hemiptera</taxon>
        <taxon>Sternorrhyncha</taxon>
        <taxon>Aphidomorpha</taxon>
        <taxon>Aphidoidea</taxon>
        <taxon>Aphididae</taxon>
        <taxon>Aphidini</taxon>
        <taxon>Aphis</taxon>
        <taxon>Aphis</taxon>
    </lineage>
</organism>
<reference evidence="2" key="1">
    <citation type="submission" date="2022-02" db="EMBL/GenBank/DDBJ databases">
        <authorList>
            <person name="King R."/>
        </authorList>
    </citation>
    <scope>NUCLEOTIDE SEQUENCE</scope>
</reference>
<dbReference type="Pfam" id="PF01423">
    <property type="entry name" value="LSM"/>
    <property type="match status" value="1"/>
</dbReference>
<dbReference type="PROSITE" id="PS52002">
    <property type="entry name" value="SM"/>
    <property type="match status" value="1"/>
</dbReference>
<dbReference type="InterPro" id="IPR010920">
    <property type="entry name" value="LSM_dom_sf"/>
</dbReference>
<dbReference type="SMART" id="SM00651">
    <property type="entry name" value="Sm"/>
    <property type="match status" value="1"/>
</dbReference>
<keyword evidence="3" id="KW-1185">Reference proteome</keyword>
<sequence>MMKIIDCKIYVVLKDSTIFVGILKAFDHNFNLVLANSQTFLEHNILGSPALDESNRQKRLLGLIVIPGKNIISIDNKLGSDVPKVPITDIIICRLKDYRRVKTTIKPLVSMCNVRDPNWNIEDCQADIIFEKDLYHIPMVDPTAYIIRGRHRSLPLMALISEDCQQTTNNCLATNGLSVQDYLADIDENEPLPLMPSMGIGKVITKPGMSQNGPPSMSGMAQNRPIMGYNGSPIRSGMAQNRPLMPYMDYKRLPIRPFMSQNGPPSMSGMAQNRPIMGYNGSPIRSGMSQNGPPSMSGMAQNRPLMPYMDYKGLPIRPFGPPSMSGMAQNRPLMPYMDYKGSPIRPFGPPSMSGMAQNRPIMGYNESPIRSGMAQNRPLMPYMDYKGSPIRPFMSQNGPPSMSGMAQNRPIMPYMGKGKSSTINKYANQ</sequence>
<dbReference type="GO" id="GO:0003723">
    <property type="term" value="F:RNA binding"/>
    <property type="evidence" value="ECO:0007669"/>
    <property type="project" value="InterPro"/>
</dbReference>
<dbReference type="Proteomes" id="UP001154329">
    <property type="component" value="Chromosome 3"/>
</dbReference>
<evidence type="ECO:0000313" key="3">
    <source>
        <dbReference type="Proteomes" id="UP001154329"/>
    </source>
</evidence>
<gene>
    <name evidence="2" type="ORF">APHIGO_LOCUS8639</name>
</gene>